<evidence type="ECO:0000256" key="1">
    <source>
        <dbReference type="SAM" id="MobiDB-lite"/>
    </source>
</evidence>
<keyword evidence="3" id="KW-1185">Reference proteome</keyword>
<organism evidence="2 3">
    <name type="scientific">Chrysodeixis chalcites nucleopolyhedrovirus</name>
    <dbReference type="NCBI Taxonomy" id="320432"/>
    <lineage>
        <taxon>Viruses</taxon>
        <taxon>Viruses incertae sedis</taxon>
        <taxon>Naldaviricetes</taxon>
        <taxon>Lefavirales</taxon>
        <taxon>Baculoviridae</taxon>
        <taxon>Alphabaculovirus</taxon>
        <taxon>Alphabaculovirus chrychalcites</taxon>
    </lineage>
</organism>
<feature type="compositionally biased region" description="Acidic residues" evidence="1">
    <location>
        <begin position="380"/>
        <end position="389"/>
    </location>
</feature>
<feature type="compositionally biased region" description="Acidic residues" evidence="1">
    <location>
        <begin position="242"/>
        <end position="251"/>
    </location>
</feature>
<accession>Q4KT74</accession>
<dbReference type="RefSeq" id="YP_249610.1">
    <property type="nucleotide sequence ID" value="NC_007151.1"/>
</dbReference>
<reference evidence="2 3" key="1">
    <citation type="journal article" date="2004" name="Virology">
        <title>Identification and characterization of a DNA photolyase-containing baculovirus from Chrysodeixis chalcites.</title>
        <authorList>
            <person name="van Oers M.M."/>
            <person name="Herniou E.A."/>
            <person name="Usmany M."/>
            <person name="Messelink G.J."/>
            <person name="Vlak J.M."/>
        </authorList>
    </citation>
    <scope>NUCLEOTIDE SEQUENCE [LARGE SCALE GENOMIC DNA]</scope>
</reference>
<protein>
    <submittedName>
        <fullName evidence="2">ORF-6 peptide</fullName>
    </submittedName>
</protein>
<feature type="region of interest" description="Disordered" evidence="1">
    <location>
        <begin position="378"/>
        <end position="480"/>
    </location>
</feature>
<sequence>MMMYYIKQDIEHLMSVLLKEKPKREMVLNERNSEKSYLLSRIPKPTLLKDNKVFNLVADIFHESKEELNHKGAEIVYTSSASVPSVSEANSDSDSDSDDDDDTLEKFVKIKKNVNAVFSRTVKQLKKQNKLIKKFYSAMNNVGEGESEETRRLNNRRMIAYKNNGLSIANVGDIVDNLFRAYVEMTSGIVHLINNINEFVIDRPYSDFFDGKKPYSDFFDGQENLPDENNSNHQEDQAGDLTDPEDSNQEEDSNRQEDSNNRQEDSNNRQEDSNNRQEDSNNRQEDSNNRQEDSNNYQKNQAENLTDPEDSNYQEDIENQAESSGFVPRDSIFYNMYGDQDDDNESVAYDDIADVNEVNNISENDVSEINISKMNMQDEHQEDIEEDQQEKDKNQQDKKENQQDKDKDQQQETKRAYQEWAFNDYQTSSHRSDSISSSNDDSGSVDNTTAKRNSKFVFKTSSRARRDIRRDNTVRQALKF</sequence>
<evidence type="ECO:0000313" key="2">
    <source>
        <dbReference type="EMBL" id="AAY83937.1"/>
    </source>
</evidence>
<gene>
    <name evidence="2" type="primary">ORF-6</name>
</gene>
<dbReference type="GeneID" id="3431441"/>
<feature type="region of interest" description="Disordered" evidence="1">
    <location>
        <begin position="217"/>
        <end position="311"/>
    </location>
</feature>
<feature type="compositionally biased region" description="Low complexity" evidence="1">
    <location>
        <begin position="434"/>
        <end position="446"/>
    </location>
</feature>
<proteinExistence type="predicted"/>
<dbReference type="Proteomes" id="UP000202309">
    <property type="component" value="Segment"/>
</dbReference>
<reference evidence="2 3" key="2">
    <citation type="journal article" date="2005" name="J. Gen. Virol.">
        <title>Genome sequence of Chrysodeixis chalcites nucleopolyhedrovirus, a baculovirus with two DNA photolyase genes.</title>
        <authorList>
            <person name="van Oers M.M."/>
            <person name="Abma-Henkens M.H."/>
            <person name="Herniou E.A."/>
            <person name="de Groot J.C."/>
            <person name="Peters S."/>
            <person name="Vlak J.M."/>
        </authorList>
    </citation>
    <scope>NUCLEOTIDE SEQUENCE [LARGE SCALE GENOMIC DNA]</scope>
</reference>
<evidence type="ECO:0000313" key="3">
    <source>
        <dbReference type="Proteomes" id="UP000202309"/>
    </source>
</evidence>
<feature type="compositionally biased region" description="Polar residues" evidence="1">
    <location>
        <begin position="294"/>
        <end position="304"/>
    </location>
</feature>
<dbReference type="OrthoDB" id="37782at10239"/>
<feature type="compositionally biased region" description="Basic and acidic residues" evidence="1">
    <location>
        <begin position="252"/>
        <end position="293"/>
    </location>
</feature>
<name>Q4KT74_9ABAC</name>
<feature type="compositionally biased region" description="Basic and acidic residues" evidence="1">
    <location>
        <begin position="390"/>
        <end position="417"/>
    </location>
</feature>
<feature type="compositionally biased region" description="Basic and acidic residues" evidence="1">
    <location>
        <begin position="464"/>
        <end position="473"/>
    </location>
</feature>
<dbReference type="EMBL" id="AY864330">
    <property type="protein sequence ID" value="AAY83937.1"/>
    <property type="molecule type" value="Genomic_DNA"/>
</dbReference>
<dbReference type="KEGG" id="vg:3431441"/>